<accession>A0A6H1Z941</accession>
<dbReference type="AlphaFoldDB" id="A0A6H1Z941"/>
<reference evidence="1" key="1">
    <citation type="submission" date="2020-03" db="EMBL/GenBank/DDBJ databases">
        <title>The deep terrestrial virosphere.</title>
        <authorList>
            <person name="Holmfeldt K."/>
            <person name="Nilsson E."/>
            <person name="Simone D."/>
            <person name="Lopez-Fernandez M."/>
            <person name="Wu X."/>
            <person name="de Brujin I."/>
            <person name="Lundin D."/>
            <person name="Andersson A."/>
            <person name="Bertilsson S."/>
            <person name="Dopson M."/>
        </authorList>
    </citation>
    <scope>NUCLEOTIDE SEQUENCE</scope>
    <source>
        <strain evidence="3">MM415A01278</strain>
        <strain evidence="2">MM415B01009</strain>
        <strain evidence="1">TM448A00108</strain>
        <strain evidence="4">TM448B00355</strain>
    </source>
</reference>
<evidence type="ECO:0000313" key="2">
    <source>
        <dbReference type="EMBL" id="QJA61006.1"/>
    </source>
</evidence>
<evidence type="ECO:0000313" key="4">
    <source>
        <dbReference type="EMBL" id="QJH95163.1"/>
    </source>
</evidence>
<sequence length="60" mass="7532">MDCYTFIRENGRRFYMDDYESTVEDMLEDIALKCKRPRHRNKRMTHVDYKNIIKLMKRKK</sequence>
<dbReference type="EMBL" id="MT143976">
    <property type="protein sequence ID" value="QJA44416.1"/>
    <property type="molecule type" value="Genomic_DNA"/>
</dbReference>
<dbReference type="EMBL" id="MT144614">
    <property type="protein sequence ID" value="QJH95163.1"/>
    <property type="molecule type" value="Genomic_DNA"/>
</dbReference>
<dbReference type="EMBL" id="MT142290">
    <property type="protein sequence ID" value="QJA77571.1"/>
    <property type="molecule type" value="Genomic_DNA"/>
</dbReference>
<proteinExistence type="predicted"/>
<protein>
    <submittedName>
        <fullName evidence="1">Uncharacterized protein</fullName>
    </submittedName>
</protein>
<name>A0A6H1Z941_9ZZZZ</name>
<evidence type="ECO:0000313" key="1">
    <source>
        <dbReference type="EMBL" id="QJA44416.1"/>
    </source>
</evidence>
<organism evidence="1">
    <name type="scientific">viral metagenome</name>
    <dbReference type="NCBI Taxonomy" id="1070528"/>
    <lineage>
        <taxon>unclassified sequences</taxon>
        <taxon>metagenomes</taxon>
        <taxon>organismal metagenomes</taxon>
    </lineage>
</organism>
<gene>
    <name evidence="3" type="ORF">MM415A01278_0008</name>
    <name evidence="2" type="ORF">MM415B01009_0007</name>
    <name evidence="1" type="ORF">TM448A00108_0043</name>
    <name evidence="4" type="ORF">TM448B00355_0016</name>
</gene>
<evidence type="ECO:0000313" key="3">
    <source>
        <dbReference type="EMBL" id="QJA77571.1"/>
    </source>
</evidence>
<dbReference type="EMBL" id="MT141428">
    <property type="protein sequence ID" value="QJA61006.1"/>
    <property type="molecule type" value="Genomic_DNA"/>
</dbReference>